<dbReference type="GO" id="GO:0005840">
    <property type="term" value="C:ribosome"/>
    <property type="evidence" value="ECO:0007669"/>
    <property type="project" value="UniProtKB-KW"/>
</dbReference>
<dbReference type="InterPro" id="IPR001787">
    <property type="entry name" value="Ribosomal_bL21"/>
</dbReference>
<evidence type="ECO:0000256" key="1">
    <source>
        <dbReference type="ARBA" id="ARBA00008563"/>
    </source>
</evidence>
<reference evidence="6 7" key="1">
    <citation type="journal article" date="2016" name="Nat. Commun.">
        <title>Thousands of microbial genomes shed light on interconnected biogeochemical processes in an aquifer system.</title>
        <authorList>
            <person name="Anantharaman K."/>
            <person name="Brown C.T."/>
            <person name="Hug L.A."/>
            <person name="Sharon I."/>
            <person name="Castelle C.J."/>
            <person name="Probst A.J."/>
            <person name="Thomas B.C."/>
            <person name="Singh A."/>
            <person name="Wilkins M.J."/>
            <person name="Karaoz U."/>
            <person name="Brodie E.L."/>
            <person name="Williams K.H."/>
            <person name="Hubbard S.S."/>
            <person name="Banfield J.F."/>
        </authorList>
    </citation>
    <scope>NUCLEOTIDE SEQUENCE [LARGE SCALE GENOMIC DNA]</scope>
</reference>
<comment type="caution">
    <text evidence="6">The sequence shown here is derived from an EMBL/GenBank/DDBJ whole genome shotgun (WGS) entry which is preliminary data.</text>
</comment>
<keyword evidence="4 5" id="KW-0699">rRNA-binding</keyword>
<evidence type="ECO:0000313" key="7">
    <source>
        <dbReference type="Proteomes" id="UP000177913"/>
    </source>
</evidence>
<keyword evidence="4 5" id="KW-0694">RNA-binding</keyword>
<dbReference type="GO" id="GO:0003735">
    <property type="term" value="F:structural constituent of ribosome"/>
    <property type="evidence" value="ECO:0007669"/>
    <property type="project" value="InterPro"/>
</dbReference>
<dbReference type="GO" id="GO:0006412">
    <property type="term" value="P:translation"/>
    <property type="evidence" value="ECO:0007669"/>
    <property type="project" value="UniProtKB-UniRule"/>
</dbReference>
<evidence type="ECO:0000256" key="2">
    <source>
        <dbReference type="ARBA" id="ARBA00022980"/>
    </source>
</evidence>
<comment type="subunit">
    <text evidence="4">Part of the 50S ribosomal subunit. Contacts protein L20.</text>
</comment>
<dbReference type="PANTHER" id="PTHR21349:SF0">
    <property type="entry name" value="LARGE RIBOSOMAL SUBUNIT PROTEIN BL21M"/>
    <property type="match status" value="1"/>
</dbReference>
<keyword evidence="3 4" id="KW-0687">Ribonucleoprotein</keyword>
<comment type="similarity">
    <text evidence="1 4 5">Belongs to the bacterial ribosomal protein bL21 family.</text>
</comment>
<comment type="function">
    <text evidence="4 5">This protein binds to 23S rRNA in the presence of protein L20.</text>
</comment>
<dbReference type="EMBL" id="MFZO01000027">
    <property type="protein sequence ID" value="OGK24826.1"/>
    <property type="molecule type" value="Genomic_DNA"/>
</dbReference>
<organism evidence="6 7">
    <name type="scientific">Candidatus Roizmanbacteria bacterium RIFCSPHIGHO2_02_FULL_38_11</name>
    <dbReference type="NCBI Taxonomy" id="1802039"/>
    <lineage>
        <taxon>Bacteria</taxon>
        <taxon>Candidatus Roizmaniibacteriota</taxon>
    </lineage>
</organism>
<dbReference type="HAMAP" id="MF_01363">
    <property type="entry name" value="Ribosomal_bL21"/>
    <property type="match status" value="1"/>
</dbReference>
<dbReference type="GO" id="GO:1990904">
    <property type="term" value="C:ribonucleoprotein complex"/>
    <property type="evidence" value="ECO:0007669"/>
    <property type="project" value="UniProtKB-KW"/>
</dbReference>
<protein>
    <recommendedName>
        <fullName evidence="4">Large ribosomal subunit protein bL21</fullName>
    </recommendedName>
</protein>
<evidence type="ECO:0000256" key="3">
    <source>
        <dbReference type="ARBA" id="ARBA00023274"/>
    </source>
</evidence>
<evidence type="ECO:0000256" key="5">
    <source>
        <dbReference type="RuleBase" id="RU000562"/>
    </source>
</evidence>
<gene>
    <name evidence="4" type="primary">rplU</name>
    <name evidence="6" type="ORF">A3C25_03875</name>
</gene>
<evidence type="ECO:0000313" key="6">
    <source>
        <dbReference type="EMBL" id="OGK24826.1"/>
    </source>
</evidence>
<dbReference type="InterPro" id="IPR028909">
    <property type="entry name" value="bL21-like"/>
</dbReference>
<dbReference type="Proteomes" id="UP000177913">
    <property type="component" value="Unassembled WGS sequence"/>
</dbReference>
<accession>A0A1F7H1S4</accession>
<dbReference type="InterPro" id="IPR036164">
    <property type="entry name" value="bL21-like_sf"/>
</dbReference>
<name>A0A1F7H1S4_9BACT</name>
<sequence length="103" mass="11796">MAKYAVVKTGGKQYLVKENDEIIVEKIESKPASNVELVKLAEFDDEKLNLQLGTPVLKEKVQAQIISQLKGDKLRVAKFKAKVRYRKVRGFRARLTKIRIVKI</sequence>
<proteinExistence type="inferred from homology"/>
<dbReference type="NCBIfam" id="TIGR00061">
    <property type="entry name" value="L21"/>
    <property type="match status" value="1"/>
</dbReference>
<keyword evidence="2 4" id="KW-0689">Ribosomal protein</keyword>
<dbReference type="PANTHER" id="PTHR21349">
    <property type="entry name" value="50S RIBOSOMAL PROTEIN L21"/>
    <property type="match status" value="1"/>
</dbReference>
<dbReference type="GO" id="GO:0005737">
    <property type="term" value="C:cytoplasm"/>
    <property type="evidence" value="ECO:0007669"/>
    <property type="project" value="UniProtKB-ARBA"/>
</dbReference>
<evidence type="ECO:0000256" key="4">
    <source>
        <dbReference type="HAMAP-Rule" id="MF_01363"/>
    </source>
</evidence>
<dbReference type="GO" id="GO:0019843">
    <property type="term" value="F:rRNA binding"/>
    <property type="evidence" value="ECO:0007669"/>
    <property type="project" value="UniProtKB-UniRule"/>
</dbReference>
<dbReference type="SUPFAM" id="SSF141091">
    <property type="entry name" value="L21p-like"/>
    <property type="match status" value="1"/>
</dbReference>
<dbReference type="Pfam" id="PF00829">
    <property type="entry name" value="Ribosomal_L21p"/>
    <property type="match status" value="1"/>
</dbReference>
<dbReference type="AlphaFoldDB" id="A0A1F7H1S4"/>